<dbReference type="PROSITE" id="PS51007">
    <property type="entry name" value="CYTC"/>
    <property type="match status" value="1"/>
</dbReference>
<accession>A0A8J6XR87</accession>
<dbReference type="InterPro" id="IPR009056">
    <property type="entry name" value="Cyt_c-like_dom"/>
</dbReference>
<name>A0A8J6XR87_9BACT</name>
<dbReference type="Pfam" id="PF07610">
    <property type="entry name" value="DUF1573"/>
    <property type="match status" value="1"/>
</dbReference>
<dbReference type="Proteomes" id="UP000648239">
    <property type="component" value="Unassembled WGS sequence"/>
</dbReference>
<keyword evidence="1 4" id="KW-0349">Heme</keyword>
<organism evidence="7 8">
    <name type="scientific">Candidatus Polarisedimenticola svalbardensis</name>
    <dbReference type="NCBI Taxonomy" id="2886004"/>
    <lineage>
        <taxon>Bacteria</taxon>
        <taxon>Pseudomonadati</taxon>
        <taxon>Acidobacteriota</taxon>
        <taxon>Candidatus Polarisedimenticolia</taxon>
        <taxon>Candidatus Polarisedimenticolales</taxon>
        <taxon>Candidatus Polarisedimenticolaceae</taxon>
        <taxon>Candidatus Polarisedimenticola</taxon>
    </lineage>
</organism>
<dbReference type="PANTHER" id="PTHR37833">
    <property type="entry name" value="LIPOPROTEIN-RELATED"/>
    <property type="match status" value="1"/>
</dbReference>
<evidence type="ECO:0000256" key="4">
    <source>
        <dbReference type="PROSITE-ProRule" id="PRU00433"/>
    </source>
</evidence>
<keyword evidence="2 4" id="KW-0479">Metal-binding</keyword>
<reference evidence="7 8" key="1">
    <citation type="submission" date="2020-08" db="EMBL/GenBank/DDBJ databases">
        <title>Acidobacteriota in marine sediments use diverse sulfur dissimilation pathways.</title>
        <authorList>
            <person name="Wasmund K."/>
        </authorList>
    </citation>
    <scope>NUCLEOTIDE SEQUENCE [LARGE SCALE GENOMIC DNA]</scope>
    <source>
        <strain evidence="7">MAG AM4</strain>
    </source>
</reference>
<dbReference type="Gene3D" id="2.60.40.10">
    <property type="entry name" value="Immunoglobulins"/>
    <property type="match status" value="1"/>
</dbReference>
<dbReference type="AlphaFoldDB" id="A0A8J6XR87"/>
<dbReference type="SUPFAM" id="SSF46626">
    <property type="entry name" value="Cytochrome c"/>
    <property type="match status" value="1"/>
</dbReference>
<dbReference type="Pfam" id="PF13442">
    <property type="entry name" value="Cytochrome_CBB3"/>
    <property type="match status" value="1"/>
</dbReference>
<evidence type="ECO:0000256" key="1">
    <source>
        <dbReference type="ARBA" id="ARBA00022617"/>
    </source>
</evidence>
<feature type="signal peptide" evidence="5">
    <location>
        <begin position="1"/>
        <end position="23"/>
    </location>
</feature>
<dbReference type="Gene3D" id="1.10.760.10">
    <property type="entry name" value="Cytochrome c-like domain"/>
    <property type="match status" value="1"/>
</dbReference>
<feature type="chain" id="PRO_5035247082" evidence="5">
    <location>
        <begin position="24"/>
        <end position="253"/>
    </location>
</feature>
<evidence type="ECO:0000256" key="2">
    <source>
        <dbReference type="ARBA" id="ARBA00022723"/>
    </source>
</evidence>
<evidence type="ECO:0000313" key="7">
    <source>
        <dbReference type="EMBL" id="MBD3867042.1"/>
    </source>
</evidence>
<feature type="domain" description="Cytochrome c" evidence="6">
    <location>
        <begin position="163"/>
        <end position="246"/>
    </location>
</feature>
<dbReference type="GO" id="GO:0046872">
    <property type="term" value="F:metal ion binding"/>
    <property type="evidence" value="ECO:0007669"/>
    <property type="project" value="UniProtKB-KW"/>
</dbReference>
<gene>
    <name evidence="7" type="ORF">IFK94_02865</name>
</gene>
<dbReference type="InterPro" id="IPR011467">
    <property type="entry name" value="DUF1573"/>
</dbReference>
<dbReference type="EMBL" id="JACXWD010000005">
    <property type="protein sequence ID" value="MBD3867042.1"/>
    <property type="molecule type" value="Genomic_DNA"/>
</dbReference>
<keyword evidence="3 4" id="KW-0408">Iron</keyword>
<dbReference type="InterPro" id="IPR036909">
    <property type="entry name" value="Cyt_c-like_dom_sf"/>
</dbReference>
<sequence>MHLKRIGTMAATVLVLLLPLAVAEETGTGPIIRFEKTAHDFGKLPSDSKVAFSWSFRNIGDAPLKITGTRPQCGCTATVQDDTLIPPGGSGSLEITFDPAGLSGSIRKSLAVRTNERSERRTLLEIMATVIPVERKVEEGTHPPTAGQSLLIGSCAGCHAAPAAGRTGADLYAAVCAMCHGENATGGLAPSLRERDYLTSRDDVELHGYITYGSANPKMPGFSALMGGPLSEPQIDSLVELLRTWGPLSSGEK</sequence>
<dbReference type="GO" id="GO:0009055">
    <property type="term" value="F:electron transfer activity"/>
    <property type="evidence" value="ECO:0007669"/>
    <property type="project" value="InterPro"/>
</dbReference>
<protein>
    <submittedName>
        <fullName evidence="7">DUF1573 domain-containing protein</fullName>
    </submittedName>
</protein>
<dbReference type="GO" id="GO:0020037">
    <property type="term" value="F:heme binding"/>
    <property type="evidence" value="ECO:0007669"/>
    <property type="project" value="InterPro"/>
</dbReference>
<evidence type="ECO:0000313" key="8">
    <source>
        <dbReference type="Proteomes" id="UP000648239"/>
    </source>
</evidence>
<evidence type="ECO:0000256" key="5">
    <source>
        <dbReference type="SAM" id="SignalP"/>
    </source>
</evidence>
<comment type="caution">
    <text evidence="7">The sequence shown here is derived from an EMBL/GenBank/DDBJ whole genome shotgun (WGS) entry which is preliminary data.</text>
</comment>
<keyword evidence="5" id="KW-0732">Signal</keyword>
<dbReference type="PANTHER" id="PTHR37833:SF1">
    <property type="entry name" value="SIGNAL PEPTIDE PROTEIN"/>
    <property type="match status" value="1"/>
</dbReference>
<evidence type="ECO:0000259" key="6">
    <source>
        <dbReference type="PROSITE" id="PS51007"/>
    </source>
</evidence>
<dbReference type="InterPro" id="IPR013783">
    <property type="entry name" value="Ig-like_fold"/>
</dbReference>
<evidence type="ECO:0000256" key="3">
    <source>
        <dbReference type="ARBA" id="ARBA00023004"/>
    </source>
</evidence>
<proteinExistence type="predicted"/>